<gene>
    <name evidence="3" type="ORF">DICPUDRAFT_149351</name>
</gene>
<feature type="transmembrane region" description="Helical" evidence="2">
    <location>
        <begin position="1697"/>
        <end position="1718"/>
    </location>
</feature>
<dbReference type="InParanoid" id="F0ZDH0"/>
<sequence length="1998" mass="230442">MDSTSKEQEILKGYIEKLSKSINYQQIKYELSNFLETKDTFISNDFKELMQKIISVIKSPETLITLSTTSKQRISFLESLKMDTIIDPQDQIFKPIHSTIESLKELRNQKIQQINLSNKELLYINQLMNQLISSYQVYIEQFIEKLIHNCKNNPKKNNLTLFKEPLILINDQLQFKQLIVSDDELINSRIDLLNNTLKKSSSNHNINTMDNNININDKIQIKIKRNNPVKEDAFYSFFHQLFNDQSNLITPTQFLILNNNNINNDNYNSFIQMSLFSNGTSLEKFLKENQDDILQTKRINKESFSHHFLIDLLLYPSNSKASHYILDPSTMKLIRVNNGNILELNESNLLIKSKSNIDPINTSNGITSNSPCESSEIKEGLENNLDGADINNNNVFPSTSNNSYKINNVRNSFLNHYLNLNNILFTMILLMQDTIQKNIYDKIIQQQPNLFILNWLISLLHKEQTYESLVKSSFTTIPYTPPSTTHAATTATNITSLPHSNTSLNDSNIIKNINNNQNDINNYLNNFYQKIDFPLKFKPGSIVLMLKRFFKIKHIFENYQKQQNTITHYELLKEVDPLAFHCYKSLSFLNQLPLQQVSIINNQKLDIKKLIIENSTVSSLDEANLQSLFQQVENYNCSDPSQDLSIKETIKELILNSDFGQFNNDSYLVEWWIETIIKIGKSNYFTPDEIQFSSSWRDNASSIILILLEKDSPSQLIKEFMRIIKLSPQELNDMDILLLLLNQHKTISDIKMVGKVLFLISNGCDVNKIGGKNQTPLEVAALNKLYETFKILIDYGAGKKTVHSVINKYYQSLTQKQKLDFKPYLLKLSFINPKITWKIALQQLLPLSSFPIPNNTSAFTIISTSTEGERLLSNEFYNQLFSSFDGSPRKTNLYGTRHVPLIQDQYGNGIYFKFFPQLPGTEIAINKLSEILFGYLTPYCEIASINEIPVLLVQQINGEVLHDVIMNNPEKLDQLDPSNISKQLTMSMITNNADGSLGNFIISPIPQFKPISKANSGLSYRLLAIDSDQCFSPSSSRQLKNTNGFLSTLAPTVAKQIQIPSTKPSLQVETCLFFLKQMNEPIHQDIVDSIVGRDILEVCEYWLIGLKFHHQYSIDHFKQFTKYQKDRKTVIGITFAEGYIKYIFSKLLRLQKTLEKKSIKSVTHFELLEILEPTVASRYKQILSNSIKNSPRSPRALSPAVDSFSKKFIEDYKTLKGAQFYNLTNSINSCTFILESRELPNPQDIIPLLLSNKLGPDQAMQELNDIKGQIDALKVLNLIKLNESIIDSLLEQFLKQANFNSLSAHQQIKLFNLIKIKDIRFLYIDNSTELTTSIFKLFNLDLIKKISISNCRYITSISSGATLLSSSGSVMGYNVLEMPVLTDLKVIQCDGLTTIELKARSLHSLKVIDCKNLQIFEVDAPSLKICNLDGSIQHQPIYTKLLEFEELEYLNISRVNLISIGLLEQTFFHFKNLKTFIAKSIKHNGTVYLNMPKVETIDFQDCTNLSYIKGGTPSLKSLLLPANLSSTEKEIITRIKKRFITLVGKFIISDQFQKEVDYVVNRSPHEYVFDIQFYSDYSKIHFPISSLITIFLDLSSNKDTSVLTRESYSTINSNSIAPFSIKNPCPTLLMVLGIESKQELNEKQLQDIKQYKNNHHIQKNNSIEDFLALETKISNLESKIKNKEEIHYSITLSDDTLFLKTLCYLFSAVFPFIIYILWISFEFIFGTVTEDYQNELIELNIYMEILLEDKNLQADLKSLQIYERVIKKKNNHRAQQQQPERLQEKPKIPQILNQWASKEIEPKENNTILGELKAINNHLSNFVVLRSLETDQLDLFLSNIINCAIYFENVPDDVKTISSLIVSQVFAQAHFDSNISQDHIDMIESYILELYRIINKHTMYRYHQIEGTISVFKHFTNYLQNNQYNVIIKDMVLIDLVWSSALNFFEDLEYLELKQEFRQLYNDTYYIVSNYFNFTSDTIRSENLIRFNNSIKNFWGSL</sequence>
<dbReference type="Gene3D" id="1.25.40.20">
    <property type="entry name" value="Ankyrin repeat-containing domain"/>
    <property type="match status" value="1"/>
</dbReference>
<protein>
    <submittedName>
        <fullName evidence="3">Uncharacterized protein</fullName>
    </submittedName>
</protein>
<dbReference type="InterPro" id="IPR036770">
    <property type="entry name" value="Ankyrin_rpt-contain_sf"/>
</dbReference>
<keyword evidence="4" id="KW-1185">Reference proteome</keyword>
<dbReference type="VEuPathDB" id="AmoebaDB:DICPUDRAFT_149351"/>
<keyword evidence="2" id="KW-1133">Transmembrane helix</keyword>
<dbReference type="OrthoDB" id="1901675at2759"/>
<dbReference type="KEGG" id="dpp:DICPUDRAFT_149351"/>
<evidence type="ECO:0000313" key="4">
    <source>
        <dbReference type="Proteomes" id="UP000001064"/>
    </source>
</evidence>
<dbReference type="PANTHER" id="PTHR46433:SF1">
    <property type="entry name" value="ANKYRIN REPEAT-CONTAINING PROTEIN"/>
    <property type="match status" value="1"/>
</dbReference>
<name>F0ZDH0_DICPU</name>
<keyword evidence="2" id="KW-0812">Transmembrane</keyword>
<dbReference type="RefSeq" id="XP_003285463.1">
    <property type="nucleotide sequence ID" value="XM_003285415.1"/>
</dbReference>
<organism evidence="3 4">
    <name type="scientific">Dictyostelium purpureum</name>
    <name type="common">Slime mold</name>
    <dbReference type="NCBI Taxonomy" id="5786"/>
    <lineage>
        <taxon>Eukaryota</taxon>
        <taxon>Amoebozoa</taxon>
        <taxon>Evosea</taxon>
        <taxon>Eumycetozoa</taxon>
        <taxon>Dictyostelia</taxon>
        <taxon>Dictyosteliales</taxon>
        <taxon>Dictyosteliaceae</taxon>
        <taxon>Dictyostelium</taxon>
    </lineage>
</organism>
<dbReference type="Proteomes" id="UP000001064">
    <property type="component" value="Unassembled WGS sequence"/>
</dbReference>
<keyword evidence="1" id="KW-0175">Coiled coil</keyword>
<evidence type="ECO:0000256" key="2">
    <source>
        <dbReference type="SAM" id="Phobius"/>
    </source>
</evidence>
<dbReference type="GeneID" id="10502983"/>
<proteinExistence type="predicted"/>
<reference evidence="4" key="1">
    <citation type="journal article" date="2011" name="Genome Biol.">
        <title>Comparative genomics of the social amoebae Dictyostelium discoideum and Dictyostelium purpureum.</title>
        <authorList>
            <consortium name="US DOE Joint Genome Institute (JGI-PGF)"/>
            <person name="Sucgang R."/>
            <person name="Kuo A."/>
            <person name="Tian X."/>
            <person name="Salerno W."/>
            <person name="Parikh A."/>
            <person name="Feasley C.L."/>
            <person name="Dalin E."/>
            <person name="Tu H."/>
            <person name="Huang E."/>
            <person name="Barry K."/>
            <person name="Lindquist E."/>
            <person name="Shapiro H."/>
            <person name="Bruce D."/>
            <person name="Schmutz J."/>
            <person name="Salamov A."/>
            <person name="Fey P."/>
            <person name="Gaudet P."/>
            <person name="Anjard C."/>
            <person name="Babu M.M."/>
            <person name="Basu S."/>
            <person name="Bushmanova Y."/>
            <person name="van der Wel H."/>
            <person name="Katoh-Kurasawa M."/>
            <person name="Dinh C."/>
            <person name="Coutinho P.M."/>
            <person name="Saito T."/>
            <person name="Elias M."/>
            <person name="Schaap P."/>
            <person name="Kay R.R."/>
            <person name="Henrissat B."/>
            <person name="Eichinger L."/>
            <person name="Rivero F."/>
            <person name="Putnam N.H."/>
            <person name="West C.M."/>
            <person name="Loomis W.F."/>
            <person name="Chisholm R.L."/>
            <person name="Shaulsky G."/>
            <person name="Strassmann J.E."/>
            <person name="Queller D.C."/>
            <person name="Kuspa A."/>
            <person name="Grigoriev I.V."/>
        </authorList>
    </citation>
    <scope>NUCLEOTIDE SEQUENCE [LARGE SCALE GENOMIC DNA]</scope>
    <source>
        <strain evidence="4">QSDP1</strain>
    </source>
</reference>
<dbReference type="SUPFAM" id="SSF48403">
    <property type="entry name" value="Ankyrin repeat"/>
    <property type="match status" value="1"/>
</dbReference>
<evidence type="ECO:0000313" key="3">
    <source>
        <dbReference type="EMBL" id="EGC37979.1"/>
    </source>
</evidence>
<keyword evidence="2" id="KW-0472">Membrane</keyword>
<feature type="coiled-coil region" evidence="1">
    <location>
        <begin position="1634"/>
        <end position="1686"/>
    </location>
</feature>
<dbReference type="EMBL" id="GL870986">
    <property type="protein sequence ID" value="EGC37979.1"/>
    <property type="molecule type" value="Genomic_DNA"/>
</dbReference>
<evidence type="ECO:0000256" key="1">
    <source>
        <dbReference type="SAM" id="Coils"/>
    </source>
</evidence>
<accession>F0ZDH0</accession>
<dbReference type="PANTHER" id="PTHR46433">
    <property type="entry name" value="ANK_REP_REGION DOMAIN-CONTAINING PROTEIN-RELATED"/>
    <property type="match status" value="1"/>
</dbReference>